<dbReference type="EMBL" id="JBJQND010000003">
    <property type="protein sequence ID" value="KAL3881520.1"/>
    <property type="molecule type" value="Genomic_DNA"/>
</dbReference>
<organism evidence="2 3">
    <name type="scientific">Sinanodonta woodiana</name>
    <name type="common">Chinese pond mussel</name>
    <name type="synonym">Anodonta woodiana</name>
    <dbReference type="NCBI Taxonomy" id="1069815"/>
    <lineage>
        <taxon>Eukaryota</taxon>
        <taxon>Metazoa</taxon>
        <taxon>Spiralia</taxon>
        <taxon>Lophotrochozoa</taxon>
        <taxon>Mollusca</taxon>
        <taxon>Bivalvia</taxon>
        <taxon>Autobranchia</taxon>
        <taxon>Heteroconchia</taxon>
        <taxon>Palaeoheterodonta</taxon>
        <taxon>Unionida</taxon>
        <taxon>Unionoidea</taxon>
        <taxon>Unionidae</taxon>
        <taxon>Unioninae</taxon>
        <taxon>Sinanodonta</taxon>
    </lineage>
</organism>
<dbReference type="AlphaFoldDB" id="A0ABD3X6Z9"/>
<feature type="region of interest" description="Disordered" evidence="1">
    <location>
        <begin position="85"/>
        <end position="249"/>
    </location>
</feature>
<feature type="compositionally biased region" description="Basic residues" evidence="1">
    <location>
        <begin position="7"/>
        <end position="26"/>
    </location>
</feature>
<evidence type="ECO:0000256" key="1">
    <source>
        <dbReference type="SAM" id="MobiDB-lite"/>
    </source>
</evidence>
<evidence type="ECO:0000313" key="2">
    <source>
        <dbReference type="EMBL" id="KAL3881520.1"/>
    </source>
</evidence>
<feature type="compositionally biased region" description="Polar residues" evidence="1">
    <location>
        <begin position="228"/>
        <end position="238"/>
    </location>
</feature>
<evidence type="ECO:0000313" key="3">
    <source>
        <dbReference type="Proteomes" id="UP001634394"/>
    </source>
</evidence>
<feature type="non-terminal residue" evidence="2">
    <location>
        <position position="249"/>
    </location>
</feature>
<accession>A0ABD3X6Z9</accession>
<dbReference type="Proteomes" id="UP001634394">
    <property type="component" value="Unassembled WGS sequence"/>
</dbReference>
<feature type="compositionally biased region" description="Basic and acidic residues" evidence="1">
    <location>
        <begin position="129"/>
        <end position="152"/>
    </location>
</feature>
<keyword evidence="3" id="KW-1185">Reference proteome</keyword>
<feature type="region of interest" description="Disordered" evidence="1">
    <location>
        <begin position="1"/>
        <end position="30"/>
    </location>
</feature>
<name>A0ABD3X6Z9_SINWO</name>
<gene>
    <name evidence="2" type="ORF">ACJMK2_027952</name>
</gene>
<protein>
    <submittedName>
        <fullName evidence="2">Uncharacterized protein</fullName>
    </submittedName>
</protein>
<comment type="caution">
    <text evidence="2">The sequence shown here is derived from an EMBL/GenBank/DDBJ whole genome shotgun (WGS) entry which is preliminary data.</text>
</comment>
<sequence length="249" mass="27818">MLDKKTTKVKSPKKPKPSFNKKKKMQGSKDAVIGTNVINIKKISKKWKAFWKKKMKFKRKQVKKKPQDISNPCCIESLQDIQKSTQQLVEKTDEKTADNSKPADTLENGSIDAVKEKETIQETGNVINSDKDKSGNTENGHTVDDERTENQGKEIASVQETRNGPNSIMDIKENTGNGQVLSGKRTERTGASALETQSNTLVKEQVKKSMEPEVGNFKSENETGRGPKQNSKNLNMQPKNKVPVAKMTE</sequence>
<proteinExistence type="predicted"/>
<reference evidence="2 3" key="1">
    <citation type="submission" date="2024-11" db="EMBL/GenBank/DDBJ databases">
        <title>Chromosome-level genome assembly of the freshwater bivalve Anodonta woodiana.</title>
        <authorList>
            <person name="Chen X."/>
        </authorList>
    </citation>
    <scope>NUCLEOTIDE SEQUENCE [LARGE SCALE GENOMIC DNA]</scope>
    <source>
        <strain evidence="2">MN2024</strain>
        <tissue evidence="2">Gills</tissue>
    </source>
</reference>